<keyword evidence="1" id="KW-0560">Oxidoreductase</keyword>
<dbReference type="OrthoDB" id="8591538at2"/>
<dbReference type="PANTHER" id="PTHR13789">
    <property type="entry name" value="MONOOXYGENASE"/>
    <property type="match status" value="1"/>
</dbReference>
<dbReference type="AlphaFoldDB" id="A0A4Q7NEL7"/>
<evidence type="ECO:0000313" key="4">
    <source>
        <dbReference type="EMBL" id="RZS81443.1"/>
    </source>
</evidence>
<comment type="caution">
    <text evidence="4">The sequence shown here is derived from an EMBL/GenBank/DDBJ whole genome shotgun (WGS) entry which is preliminary data.</text>
</comment>
<dbReference type="GO" id="GO:0004497">
    <property type="term" value="F:monooxygenase activity"/>
    <property type="evidence" value="ECO:0007669"/>
    <property type="project" value="UniProtKB-KW"/>
</dbReference>
<sequence>MKRKVEIAGGGIAGLSAGALFARHGWEVNVHEQGSEIREVGAGIYIKNNSLEVLEKLGVLDRIRGQGTVLERAQIQFADGTVKQERPLRDKSRVHTFARQVLIEGLRDAALEAGVNIVTGSRVTGALPGKGLLTADGGLHEADLVIAADGVHSAVRNSLKMGGGFTELPTIINRYLVEGRAFTSQPKTVEHWSGNRRIGVTPSGPDHTYVYMVAPAWDAKAARFPIDVEDWSRRFPKIADLMPVLHRAEGTQYHYGLVKCPKWSVGNIAILGDAAHGLPPTLGQGAGLTLMNAYALAHLVADADDVAAAVAAWEQRVRFISDRTQAWAVRYDWFTRQWPTSLDFARPLVAWSFGQFKCLNERMRVADRGLAQAGIDMMGEARP</sequence>
<gene>
    <name evidence="4" type="ORF">EV675_4066</name>
</gene>
<name>A0A4Q7NEL7_9BURK</name>
<dbReference type="SUPFAM" id="SSF51905">
    <property type="entry name" value="FAD/NAD(P)-binding domain"/>
    <property type="match status" value="1"/>
</dbReference>
<keyword evidence="2" id="KW-0503">Monooxygenase</keyword>
<proteinExistence type="predicted"/>
<dbReference type="InterPro" id="IPR002938">
    <property type="entry name" value="FAD-bd"/>
</dbReference>
<reference evidence="4 5" key="1">
    <citation type="submission" date="2019-02" db="EMBL/GenBank/DDBJ databases">
        <title>Genomic Encyclopedia of Type Strains, Phase IV (KMG-IV): sequencing the most valuable type-strain genomes for metagenomic binning, comparative biology and taxonomic classification.</title>
        <authorList>
            <person name="Goeker M."/>
        </authorList>
    </citation>
    <scope>NUCLEOTIDE SEQUENCE [LARGE SCALE GENOMIC DNA]</scope>
    <source>
        <strain evidence="4 5">K24</strain>
    </source>
</reference>
<evidence type="ECO:0000313" key="5">
    <source>
        <dbReference type="Proteomes" id="UP000292445"/>
    </source>
</evidence>
<dbReference type="EMBL" id="SGXC01000002">
    <property type="protein sequence ID" value="RZS81443.1"/>
    <property type="molecule type" value="Genomic_DNA"/>
</dbReference>
<dbReference type="Gene3D" id="3.30.9.10">
    <property type="entry name" value="D-Amino Acid Oxidase, subunit A, domain 2"/>
    <property type="match status" value="1"/>
</dbReference>
<dbReference type="PANTHER" id="PTHR13789:SF309">
    <property type="entry name" value="PUTATIVE (AFU_ORTHOLOGUE AFUA_6G14510)-RELATED"/>
    <property type="match status" value="1"/>
</dbReference>
<dbReference type="PRINTS" id="PR00420">
    <property type="entry name" value="RNGMNOXGNASE"/>
</dbReference>
<keyword evidence="5" id="KW-1185">Reference proteome</keyword>
<dbReference type="Gene3D" id="3.50.50.60">
    <property type="entry name" value="FAD/NAD(P)-binding domain"/>
    <property type="match status" value="1"/>
</dbReference>
<evidence type="ECO:0000256" key="2">
    <source>
        <dbReference type="ARBA" id="ARBA00023033"/>
    </source>
</evidence>
<evidence type="ECO:0000259" key="3">
    <source>
        <dbReference type="Pfam" id="PF01494"/>
    </source>
</evidence>
<dbReference type="GO" id="GO:0071949">
    <property type="term" value="F:FAD binding"/>
    <property type="evidence" value="ECO:0007669"/>
    <property type="project" value="InterPro"/>
</dbReference>
<organism evidence="4 5">
    <name type="scientific">Pigmentiphaga kullae</name>
    <dbReference type="NCBI Taxonomy" id="151784"/>
    <lineage>
        <taxon>Bacteria</taxon>
        <taxon>Pseudomonadati</taxon>
        <taxon>Pseudomonadota</taxon>
        <taxon>Betaproteobacteria</taxon>
        <taxon>Burkholderiales</taxon>
        <taxon>Alcaligenaceae</taxon>
        <taxon>Pigmentiphaga</taxon>
    </lineage>
</organism>
<evidence type="ECO:0000256" key="1">
    <source>
        <dbReference type="ARBA" id="ARBA00023002"/>
    </source>
</evidence>
<feature type="domain" description="FAD-binding" evidence="3">
    <location>
        <begin position="4"/>
        <end position="301"/>
    </location>
</feature>
<dbReference type="InterPro" id="IPR036188">
    <property type="entry name" value="FAD/NAD-bd_sf"/>
</dbReference>
<dbReference type="Pfam" id="PF01494">
    <property type="entry name" value="FAD_binding_3"/>
    <property type="match status" value="1"/>
</dbReference>
<dbReference type="RefSeq" id="WP_130359251.1">
    <property type="nucleotide sequence ID" value="NZ_SGXC01000002.1"/>
</dbReference>
<dbReference type="InterPro" id="IPR050493">
    <property type="entry name" value="FAD-dep_Monooxygenase_BioMet"/>
</dbReference>
<accession>A0A4Q7NEL7</accession>
<dbReference type="Proteomes" id="UP000292445">
    <property type="component" value="Unassembled WGS sequence"/>
</dbReference>
<protein>
    <submittedName>
        <fullName evidence="4">2-polyprenyl-6-methoxyphenol hydroxylase-like FAD-dependent oxidoreductase</fullName>
    </submittedName>
</protein>